<comment type="caution">
    <text evidence="1">The sequence shown here is derived from an EMBL/GenBank/DDBJ whole genome shotgun (WGS) entry which is preliminary data.</text>
</comment>
<organism evidence="1">
    <name type="scientific">Salmonella enterica</name>
    <name type="common">Salmonella choleraesuis</name>
    <dbReference type="NCBI Taxonomy" id="28901"/>
    <lineage>
        <taxon>Bacteria</taxon>
        <taxon>Pseudomonadati</taxon>
        <taxon>Pseudomonadota</taxon>
        <taxon>Gammaproteobacteria</taxon>
        <taxon>Enterobacterales</taxon>
        <taxon>Enterobacteriaceae</taxon>
        <taxon>Salmonella</taxon>
    </lineage>
</organism>
<dbReference type="InterPro" id="IPR009572">
    <property type="entry name" value="DUF1187"/>
</dbReference>
<accession>A0A402TQ48</accession>
<dbReference type="EMBL" id="RSTU01000026">
    <property type="protein sequence ID" value="MIT93088.1"/>
    <property type="molecule type" value="Genomic_DNA"/>
</dbReference>
<protein>
    <submittedName>
        <fullName evidence="1">DUF1187 family protein</fullName>
    </submittedName>
</protein>
<dbReference type="Pfam" id="PF06688">
    <property type="entry name" value="DUF1187"/>
    <property type="match status" value="1"/>
</dbReference>
<dbReference type="AlphaFoldDB" id="A0A402TQ48"/>
<proteinExistence type="predicted"/>
<reference evidence="1" key="1">
    <citation type="submission" date="2018-08" db="EMBL/GenBank/DDBJ databases">
        <authorList>
            <consortium name="GenomeTrakr network: Whole genome sequencing for foodborne pathogen traceback"/>
        </authorList>
    </citation>
    <scope>NUCLEOTIDE SEQUENCE [LARGE SCALE GENOMIC DNA]</scope>
    <source>
        <strain evidence="1">CFSAN034428</strain>
    </source>
</reference>
<name>A0A402TQ48_SALER</name>
<dbReference type="Proteomes" id="UP000839515">
    <property type="component" value="Unassembled WGS sequence"/>
</dbReference>
<sequence>MQRYKVSATIHKAGNTPVSWVYFSRVKLTKKQCEAMFYKPKEAGRSHGESVRMENFCCERVEGN</sequence>
<gene>
    <name evidence="1" type="ORF">ATP91_22875</name>
</gene>
<evidence type="ECO:0000313" key="1">
    <source>
        <dbReference type="EMBL" id="MIT93088.1"/>
    </source>
</evidence>